<proteinExistence type="predicted"/>
<name>A0A6J5N2U5_9CAUD</name>
<accession>A0A6J5N2U5</accession>
<gene>
    <name evidence="1" type="ORF">UFOVP607_44</name>
</gene>
<dbReference type="EMBL" id="LR796581">
    <property type="protein sequence ID" value="CAB4153022.1"/>
    <property type="molecule type" value="Genomic_DNA"/>
</dbReference>
<organism evidence="1">
    <name type="scientific">uncultured Caudovirales phage</name>
    <dbReference type="NCBI Taxonomy" id="2100421"/>
    <lineage>
        <taxon>Viruses</taxon>
        <taxon>Duplodnaviria</taxon>
        <taxon>Heunggongvirae</taxon>
        <taxon>Uroviricota</taxon>
        <taxon>Caudoviricetes</taxon>
        <taxon>Peduoviridae</taxon>
        <taxon>Maltschvirus</taxon>
        <taxon>Maltschvirus maltsch</taxon>
    </lineage>
</organism>
<reference evidence="1" key="1">
    <citation type="submission" date="2020-04" db="EMBL/GenBank/DDBJ databases">
        <authorList>
            <person name="Chiriac C."/>
            <person name="Salcher M."/>
            <person name="Ghai R."/>
            <person name="Kavagutti S V."/>
        </authorList>
    </citation>
    <scope>NUCLEOTIDE SEQUENCE</scope>
</reference>
<evidence type="ECO:0000313" key="1">
    <source>
        <dbReference type="EMBL" id="CAB4153022.1"/>
    </source>
</evidence>
<protein>
    <submittedName>
        <fullName evidence="1">Uncharacterized protein</fullName>
    </submittedName>
</protein>
<sequence length="123" mass="14566">MKQDYIDFNEVKQSHEAVHNRLLNWGAWCKDGKGGNPVSPMFQNYKSKWRQWHEPEIRDIVDGIDAQKIQKLMVKLPFDHRRILAWQYTTNEKHLVGMRRFAKTEAALYQLLVDARQMVVNLG</sequence>